<protein>
    <submittedName>
        <fullName evidence="5">Transcriptional regulator</fullName>
    </submittedName>
</protein>
<gene>
    <name evidence="5" type="ORF">CRH09_21310</name>
</gene>
<name>A0A291RWT3_9NOCA</name>
<evidence type="ECO:0000256" key="3">
    <source>
        <dbReference type="ARBA" id="ARBA00023163"/>
    </source>
</evidence>
<dbReference type="InterPro" id="IPR036390">
    <property type="entry name" value="WH_DNA-bd_sf"/>
</dbReference>
<dbReference type="PANTHER" id="PTHR33204:SF18">
    <property type="entry name" value="TRANSCRIPTIONAL REGULATORY PROTEIN"/>
    <property type="match status" value="1"/>
</dbReference>
<dbReference type="InterPro" id="IPR003033">
    <property type="entry name" value="SCP2_sterol-bd_dom"/>
</dbReference>
<dbReference type="Pfam" id="PF02036">
    <property type="entry name" value="SCP2"/>
    <property type="match status" value="1"/>
</dbReference>
<dbReference type="InterPro" id="IPR002577">
    <property type="entry name" value="HTH_HxlR"/>
</dbReference>
<dbReference type="SUPFAM" id="SSF46785">
    <property type="entry name" value="Winged helix' DNA-binding domain"/>
    <property type="match status" value="1"/>
</dbReference>
<accession>A0A291RWT3</accession>
<dbReference type="PANTHER" id="PTHR33204">
    <property type="entry name" value="TRANSCRIPTIONAL REGULATOR, MARR FAMILY"/>
    <property type="match status" value="1"/>
</dbReference>
<dbReference type="AlphaFoldDB" id="A0A291RWT3"/>
<feature type="domain" description="HTH hxlR-type" evidence="4">
    <location>
        <begin position="47"/>
        <end position="143"/>
    </location>
</feature>
<evidence type="ECO:0000256" key="2">
    <source>
        <dbReference type="ARBA" id="ARBA00023125"/>
    </source>
</evidence>
<dbReference type="KEGG" id="ntp:CRH09_21310"/>
<dbReference type="InterPro" id="IPR036527">
    <property type="entry name" value="SCP2_sterol-bd_dom_sf"/>
</dbReference>
<dbReference type="EMBL" id="CP023778">
    <property type="protein sequence ID" value="ATL71986.1"/>
    <property type="molecule type" value="Genomic_DNA"/>
</dbReference>
<dbReference type="Gene3D" id="3.30.1050.10">
    <property type="entry name" value="SCP2 sterol-binding domain"/>
    <property type="match status" value="1"/>
</dbReference>
<dbReference type="PROSITE" id="PS51118">
    <property type="entry name" value="HTH_HXLR"/>
    <property type="match status" value="1"/>
</dbReference>
<dbReference type="SUPFAM" id="SSF55718">
    <property type="entry name" value="SCP-like"/>
    <property type="match status" value="1"/>
</dbReference>
<dbReference type="Gene3D" id="1.10.10.10">
    <property type="entry name" value="Winged helix-like DNA-binding domain superfamily/Winged helix DNA-binding domain"/>
    <property type="match status" value="1"/>
</dbReference>
<evidence type="ECO:0000313" key="6">
    <source>
        <dbReference type="Proteomes" id="UP000221961"/>
    </source>
</evidence>
<keyword evidence="1" id="KW-0805">Transcription regulation</keyword>
<reference evidence="5 6" key="1">
    <citation type="submission" date="2017-10" db="EMBL/GenBank/DDBJ databases">
        <title>Comparative genomics between pathogenic Norcardia.</title>
        <authorList>
            <person name="Zeng L."/>
        </authorList>
    </citation>
    <scope>NUCLEOTIDE SEQUENCE [LARGE SCALE GENOMIC DNA]</scope>
    <source>
        <strain evidence="5 6">NC_YFY_NT001</strain>
    </source>
</reference>
<dbReference type="InterPro" id="IPR036388">
    <property type="entry name" value="WH-like_DNA-bd_sf"/>
</dbReference>
<dbReference type="Pfam" id="PF01638">
    <property type="entry name" value="HxlR"/>
    <property type="match status" value="1"/>
</dbReference>
<evidence type="ECO:0000259" key="4">
    <source>
        <dbReference type="PROSITE" id="PS51118"/>
    </source>
</evidence>
<keyword evidence="2" id="KW-0238">DNA-binding</keyword>
<keyword evidence="3" id="KW-0804">Transcription</keyword>
<evidence type="ECO:0000313" key="5">
    <source>
        <dbReference type="EMBL" id="ATL71986.1"/>
    </source>
</evidence>
<proteinExistence type="predicted"/>
<organism evidence="5 6">
    <name type="scientific">Nocardia terpenica</name>
    <dbReference type="NCBI Taxonomy" id="455432"/>
    <lineage>
        <taxon>Bacteria</taxon>
        <taxon>Bacillati</taxon>
        <taxon>Actinomycetota</taxon>
        <taxon>Actinomycetes</taxon>
        <taxon>Mycobacteriales</taxon>
        <taxon>Nocardiaceae</taxon>
        <taxon>Nocardia</taxon>
    </lineage>
</organism>
<evidence type="ECO:0000256" key="1">
    <source>
        <dbReference type="ARBA" id="ARBA00023015"/>
    </source>
</evidence>
<sequence>MLCGCGHMACTSFARSRSAGPVCRAVAWVAGTRSGLECAMPRGIDYCPVSAGVDAVGDRWTLLLVRELLLGSRRFNDIHRGMPGISRTLLSGRLRRLQHTGLVARGLDDEGRPEYRLTPAGAALEPLVWQLGDWARRWYFGDPDREQLDTAWALWRLRQFVRRDRLPTRRVVVEFVLRDAADDHGWLVLSPEETSACHRHPGYDVDMWVSTDLAELHRLVAGSSAIETAIRTGRVAVDGDPDLVRDFPSWLAWRFCPPR</sequence>
<dbReference type="GO" id="GO:0003677">
    <property type="term" value="F:DNA binding"/>
    <property type="evidence" value="ECO:0007669"/>
    <property type="project" value="UniProtKB-KW"/>
</dbReference>
<dbReference type="Proteomes" id="UP000221961">
    <property type="component" value="Chromosome"/>
</dbReference>